<sequence length="257" mass="27745">MSLVNALPLFLLILARTTSFIVTMPIFSYRTIPAPVKIGLAAVLALLVDVTFLNRMTVPIDDRFIFLIIKEVIVGLMLGFVAGIITYAVQLAGAFIDMQIGFAIANVISPESGIPSPLTGQFLYVLQMLFFLGVNAHHMLINGILFSFQVIPANELSVSFSSGSTAEFVAKVTAQLFLIAAQIAIPIVGCLFLVDVAVGLIARTVPQINVFVVGLPLKLLAGFAVILVVLPSFMGLFRIIFESMTTIFSDFMRLLGS</sequence>
<dbReference type="InterPro" id="IPR006303">
    <property type="entry name" value="FliR"/>
</dbReference>
<dbReference type="EMBL" id="JAMAST010000002">
    <property type="protein sequence ID" value="MCL1630870.1"/>
    <property type="molecule type" value="Genomic_DNA"/>
</dbReference>
<organism evidence="11 12">
    <name type="scientific">Sporolactobacillus mangiferae</name>
    <dbReference type="NCBI Taxonomy" id="2940498"/>
    <lineage>
        <taxon>Bacteria</taxon>
        <taxon>Bacillati</taxon>
        <taxon>Bacillota</taxon>
        <taxon>Bacilli</taxon>
        <taxon>Bacillales</taxon>
        <taxon>Sporolactobacillaceae</taxon>
        <taxon>Sporolactobacillus</taxon>
    </lineage>
</organism>
<dbReference type="NCBIfam" id="TIGR01400">
    <property type="entry name" value="fliR"/>
    <property type="match status" value="1"/>
</dbReference>
<keyword evidence="5 10" id="KW-0812">Transmembrane</keyword>
<feature type="transmembrane region" description="Helical" evidence="10">
    <location>
        <begin position="64"/>
        <end position="85"/>
    </location>
</feature>
<evidence type="ECO:0000313" key="11">
    <source>
        <dbReference type="EMBL" id="MCL1630870.1"/>
    </source>
</evidence>
<keyword evidence="8 10" id="KW-0975">Bacterial flagellum</keyword>
<keyword evidence="7 10" id="KW-0472">Membrane</keyword>
<feature type="transmembrane region" description="Helical" evidence="10">
    <location>
        <begin position="210"/>
        <end position="230"/>
    </location>
</feature>
<evidence type="ECO:0000256" key="9">
    <source>
        <dbReference type="NCBIfam" id="TIGR01400"/>
    </source>
</evidence>
<evidence type="ECO:0000256" key="6">
    <source>
        <dbReference type="ARBA" id="ARBA00022989"/>
    </source>
</evidence>
<feature type="transmembrane region" description="Helical" evidence="10">
    <location>
        <begin position="172"/>
        <end position="198"/>
    </location>
</feature>
<evidence type="ECO:0000313" key="12">
    <source>
        <dbReference type="Proteomes" id="UP001203004"/>
    </source>
</evidence>
<keyword evidence="12" id="KW-1185">Reference proteome</keyword>
<name>A0ABT0M7M5_9BACL</name>
<protein>
    <recommendedName>
        <fullName evidence="3 9">Flagellar biosynthetic protein FliR</fullName>
    </recommendedName>
</protein>
<comment type="subcellular location">
    <subcellularLocation>
        <location evidence="10">Cell membrane</location>
        <topology evidence="10">Multi-pass membrane protein</topology>
    </subcellularLocation>
    <subcellularLocation>
        <location evidence="10">Bacterial flagellum basal body</location>
    </subcellularLocation>
</comment>
<evidence type="ECO:0000256" key="4">
    <source>
        <dbReference type="ARBA" id="ARBA00022475"/>
    </source>
</evidence>
<accession>A0ABT0M7M5</accession>
<keyword evidence="11" id="KW-0282">Flagellum</keyword>
<evidence type="ECO:0000256" key="8">
    <source>
        <dbReference type="ARBA" id="ARBA00023143"/>
    </source>
</evidence>
<reference evidence="11 12" key="1">
    <citation type="submission" date="2022-05" db="EMBL/GenBank/DDBJ databases">
        <title>Sporolactobacillus sp nov CPB3-1, isolated from tree bark (Mangifera indica L.).</title>
        <authorList>
            <person name="Phuengjayaem S."/>
            <person name="Tanasupawat S."/>
        </authorList>
    </citation>
    <scope>NUCLEOTIDE SEQUENCE [LARGE SCALE GENOMIC DNA]</scope>
    <source>
        <strain evidence="11 12">CPB3-1</strain>
    </source>
</reference>
<feature type="transmembrane region" description="Helical" evidence="10">
    <location>
        <begin position="129"/>
        <end position="152"/>
    </location>
</feature>
<evidence type="ECO:0000256" key="7">
    <source>
        <dbReference type="ARBA" id="ARBA00023136"/>
    </source>
</evidence>
<dbReference type="PANTHER" id="PTHR30065:SF1">
    <property type="entry name" value="SURFACE PRESENTATION OF ANTIGENS PROTEIN SPAR"/>
    <property type="match status" value="1"/>
</dbReference>
<keyword evidence="4 10" id="KW-1003">Cell membrane</keyword>
<feature type="transmembrane region" description="Helical" evidence="10">
    <location>
        <begin position="35"/>
        <end position="52"/>
    </location>
</feature>
<dbReference type="PRINTS" id="PR00953">
    <property type="entry name" value="TYPE3IMRPROT"/>
</dbReference>
<dbReference type="PANTHER" id="PTHR30065">
    <property type="entry name" value="FLAGELLAR BIOSYNTHETIC PROTEIN FLIR"/>
    <property type="match status" value="1"/>
</dbReference>
<proteinExistence type="inferred from homology"/>
<dbReference type="Proteomes" id="UP001203004">
    <property type="component" value="Unassembled WGS sequence"/>
</dbReference>
<evidence type="ECO:0000256" key="1">
    <source>
        <dbReference type="ARBA" id="ARBA00002578"/>
    </source>
</evidence>
<dbReference type="Pfam" id="PF01311">
    <property type="entry name" value="Bac_export_1"/>
    <property type="match status" value="1"/>
</dbReference>
<keyword evidence="11" id="KW-0969">Cilium</keyword>
<comment type="similarity">
    <text evidence="2 10">Belongs to the FliR/MopE/SpaR family.</text>
</comment>
<comment type="function">
    <text evidence="1 10">Role in flagellar biosynthesis.</text>
</comment>
<evidence type="ECO:0000256" key="10">
    <source>
        <dbReference type="RuleBase" id="RU362071"/>
    </source>
</evidence>
<dbReference type="RefSeq" id="WP_249097132.1">
    <property type="nucleotide sequence ID" value="NZ_JAMAST010000002.1"/>
</dbReference>
<dbReference type="InterPro" id="IPR002010">
    <property type="entry name" value="T3SS_IM_R"/>
</dbReference>
<evidence type="ECO:0000256" key="5">
    <source>
        <dbReference type="ARBA" id="ARBA00022692"/>
    </source>
</evidence>
<evidence type="ECO:0000256" key="2">
    <source>
        <dbReference type="ARBA" id="ARBA00009772"/>
    </source>
</evidence>
<evidence type="ECO:0000256" key="3">
    <source>
        <dbReference type="ARBA" id="ARBA00021717"/>
    </source>
</evidence>
<keyword evidence="6 10" id="KW-1133">Transmembrane helix</keyword>
<comment type="caution">
    <text evidence="11">The sequence shown here is derived from an EMBL/GenBank/DDBJ whole genome shotgun (WGS) entry which is preliminary data.</text>
</comment>
<keyword evidence="11" id="KW-0966">Cell projection</keyword>
<gene>
    <name evidence="11" type="primary">fliR</name>
    <name evidence="11" type="ORF">M3N64_02790</name>
</gene>